<accession>A0A9D1GW70</accession>
<dbReference type="PROSITE" id="PS51354">
    <property type="entry name" value="GLUTAREDOXIN_2"/>
    <property type="match status" value="1"/>
</dbReference>
<name>A0A9D1GW70_9ACTN</name>
<protein>
    <recommendedName>
        <fullName evidence="2">Glutaredoxin domain-containing protein</fullName>
    </recommendedName>
</protein>
<proteinExistence type="predicted"/>
<dbReference type="Proteomes" id="UP000886842">
    <property type="component" value="Unassembled WGS sequence"/>
</dbReference>
<feature type="transmembrane region" description="Helical" evidence="1">
    <location>
        <begin position="29"/>
        <end position="48"/>
    </location>
</feature>
<reference evidence="3" key="1">
    <citation type="submission" date="2020-10" db="EMBL/GenBank/DDBJ databases">
        <authorList>
            <person name="Gilroy R."/>
        </authorList>
    </citation>
    <scope>NUCLEOTIDE SEQUENCE</scope>
    <source>
        <strain evidence="3">ChiGjej1B1-24693</strain>
    </source>
</reference>
<dbReference type="Gene3D" id="3.40.30.10">
    <property type="entry name" value="Glutaredoxin"/>
    <property type="match status" value="1"/>
</dbReference>
<dbReference type="InterPro" id="IPR002109">
    <property type="entry name" value="Glutaredoxin"/>
</dbReference>
<dbReference type="SUPFAM" id="SSF52833">
    <property type="entry name" value="Thioredoxin-like"/>
    <property type="match status" value="1"/>
</dbReference>
<evidence type="ECO:0000259" key="2">
    <source>
        <dbReference type="Pfam" id="PF00462"/>
    </source>
</evidence>
<dbReference type="Pfam" id="PF00462">
    <property type="entry name" value="Glutaredoxin"/>
    <property type="match status" value="1"/>
</dbReference>
<evidence type="ECO:0000313" key="4">
    <source>
        <dbReference type="Proteomes" id="UP000886842"/>
    </source>
</evidence>
<dbReference type="AlphaFoldDB" id="A0A9D1GW70"/>
<feature type="domain" description="Glutaredoxin" evidence="2">
    <location>
        <begin position="71"/>
        <end position="129"/>
    </location>
</feature>
<evidence type="ECO:0000256" key="1">
    <source>
        <dbReference type="SAM" id="Phobius"/>
    </source>
</evidence>
<keyword evidence="1" id="KW-0812">Transmembrane</keyword>
<organism evidence="3 4">
    <name type="scientific">Candidatus Avipropionibacterium avicola</name>
    <dbReference type="NCBI Taxonomy" id="2840701"/>
    <lineage>
        <taxon>Bacteria</taxon>
        <taxon>Bacillati</taxon>
        <taxon>Actinomycetota</taxon>
        <taxon>Actinomycetes</taxon>
        <taxon>Propionibacteriales</taxon>
        <taxon>Propionibacteriaceae</taxon>
        <taxon>Propionibacteriaceae incertae sedis</taxon>
        <taxon>Candidatus Avipropionibacterium</taxon>
    </lineage>
</organism>
<sequence length="147" mass="16183">MKSVAGWLGITLVIALALGWVAWSVGDGAWAGYVIAAVAVLVSAWWRFPLRGSRSDHPGGRDADGDWATPVVIHWRPGCMYCSALRARLGRTGRRATWVNIWKDPVGRDYVRSVNDGNETVPTVVIDGTAHTNPPPELVRQRLEQLR</sequence>
<dbReference type="EMBL" id="DVLP01000071">
    <property type="protein sequence ID" value="HIT74427.1"/>
    <property type="molecule type" value="Genomic_DNA"/>
</dbReference>
<reference evidence="3" key="2">
    <citation type="journal article" date="2021" name="PeerJ">
        <title>Extensive microbial diversity within the chicken gut microbiome revealed by metagenomics and culture.</title>
        <authorList>
            <person name="Gilroy R."/>
            <person name="Ravi A."/>
            <person name="Getino M."/>
            <person name="Pursley I."/>
            <person name="Horton D.L."/>
            <person name="Alikhan N.F."/>
            <person name="Baker D."/>
            <person name="Gharbi K."/>
            <person name="Hall N."/>
            <person name="Watson M."/>
            <person name="Adriaenssens E.M."/>
            <person name="Foster-Nyarko E."/>
            <person name="Jarju S."/>
            <person name="Secka A."/>
            <person name="Antonio M."/>
            <person name="Oren A."/>
            <person name="Chaudhuri R.R."/>
            <person name="La Ragione R."/>
            <person name="Hildebrand F."/>
            <person name="Pallen M.J."/>
        </authorList>
    </citation>
    <scope>NUCLEOTIDE SEQUENCE</scope>
    <source>
        <strain evidence="3">ChiGjej1B1-24693</strain>
    </source>
</reference>
<comment type="caution">
    <text evidence="3">The sequence shown here is derived from an EMBL/GenBank/DDBJ whole genome shotgun (WGS) entry which is preliminary data.</text>
</comment>
<dbReference type="InterPro" id="IPR036249">
    <property type="entry name" value="Thioredoxin-like_sf"/>
</dbReference>
<evidence type="ECO:0000313" key="3">
    <source>
        <dbReference type="EMBL" id="HIT74427.1"/>
    </source>
</evidence>
<gene>
    <name evidence="3" type="ORF">IAA98_02455</name>
</gene>
<keyword evidence="1" id="KW-0472">Membrane</keyword>
<keyword evidence="1" id="KW-1133">Transmembrane helix</keyword>